<dbReference type="OrthoDB" id="10512038at2759"/>
<dbReference type="EMBL" id="SDOX01000158">
    <property type="protein sequence ID" value="TFJ80722.1"/>
    <property type="molecule type" value="Genomic_DNA"/>
</dbReference>
<dbReference type="Proteomes" id="UP000355283">
    <property type="component" value="Unassembled WGS sequence"/>
</dbReference>
<sequence length="120" mass="13412">MLRIEGRILETKRTGGLRLSPHFGFVELWDRVRVTGFAGAGRSSAVMDFKVPPAVEAWREGEKWWQFRPKICNVAGGAGRGALEARWEASEAKGCEQRGEGRRLGWWCLVAGEEDRPGGR</sequence>
<name>A0A4D9CNI3_9STRA</name>
<accession>A0A4D9CNI3</accession>
<keyword evidence="2" id="KW-1185">Reference proteome</keyword>
<gene>
    <name evidence="1" type="ORF">NSK_007899</name>
</gene>
<dbReference type="AlphaFoldDB" id="A0A4D9CNI3"/>
<proteinExistence type="predicted"/>
<reference evidence="1 2" key="1">
    <citation type="submission" date="2019-01" db="EMBL/GenBank/DDBJ databases">
        <title>Nuclear Genome Assembly of the Microalgal Biofuel strain Nannochloropsis salina CCMP1776.</title>
        <authorList>
            <person name="Hovde B."/>
        </authorList>
    </citation>
    <scope>NUCLEOTIDE SEQUENCE [LARGE SCALE GENOMIC DNA]</scope>
    <source>
        <strain evidence="1 2">CCMP1776</strain>
    </source>
</reference>
<protein>
    <submittedName>
        <fullName evidence="1">Uncharacterized protein</fullName>
    </submittedName>
</protein>
<comment type="caution">
    <text evidence="1">The sequence shown here is derived from an EMBL/GenBank/DDBJ whole genome shotgun (WGS) entry which is preliminary data.</text>
</comment>
<evidence type="ECO:0000313" key="1">
    <source>
        <dbReference type="EMBL" id="TFJ80722.1"/>
    </source>
</evidence>
<organism evidence="1 2">
    <name type="scientific">Nannochloropsis salina CCMP1776</name>
    <dbReference type="NCBI Taxonomy" id="1027361"/>
    <lineage>
        <taxon>Eukaryota</taxon>
        <taxon>Sar</taxon>
        <taxon>Stramenopiles</taxon>
        <taxon>Ochrophyta</taxon>
        <taxon>Eustigmatophyceae</taxon>
        <taxon>Eustigmatales</taxon>
        <taxon>Monodopsidaceae</taxon>
        <taxon>Microchloropsis</taxon>
        <taxon>Microchloropsis salina</taxon>
    </lineage>
</organism>
<evidence type="ECO:0000313" key="2">
    <source>
        <dbReference type="Proteomes" id="UP000355283"/>
    </source>
</evidence>